<dbReference type="Pfam" id="PF02571">
    <property type="entry name" value="CbiJ"/>
    <property type="match status" value="1"/>
</dbReference>
<dbReference type="PANTHER" id="PTHR36925">
    <property type="entry name" value="COBALT-PRECORRIN-6A REDUCTASE"/>
    <property type="match status" value="1"/>
</dbReference>
<dbReference type="RefSeq" id="WP_270452953.1">
    <property type="nucleotide sequence ID" value="NZ_JADPIE010000002.1"/>
</dbReference>
<comment type="pathway">
    <text evidence="1">Cofactor biosynthesis; adenosylcobalamin biosynthesis.</text>
</comment>
<keyword evidence="3 4" id="KW-0560">Oxidoreductase</keyword>
<proteinExistence type="predicted"/>
<keyword evidence="5" id="KW-1185">Reference proteome</keyword>
<dbReference type="NCBIfam" id="TIGR00715">
    <property type="entry name" value="precor6x_red"/>
    <property type="match status" value="1"/>
</dbReference>
<evidence type="ECO:0000256" key="2">
    <source>
        <dbReference type="ARBA" id="ARBA00022573"/>
    </source>
</evidence>
<evidence type="ECO:0000313" key="4">
    <source>
        <dbReference type="EMBL" id="MBF8436171.1"/>
    </source>
</evidence>
<dbReference type="AlphaFoldDB" id="A0A931AU30"/>
<dbReference type="PANTHER" id="PTHR36925:SF1">
    <property type="entry name" value="COBALT-PRECORRIN-6A REDUCTASE"/>
    <property type="match status" value="1"/>
</dbReference>
<dbReference type="PROSITE" id="PS51014">
    <property type="entry name" value="COBK_CBIJ"/>
    <property type="match status" value="1"/>
</dbReference>
<dbReference type="GO" id="GO:0009236">
    <property type="term" value="P:cobalamin biosynthetic process"/>
    <property type="evidence" value="ECO:0007669"/>
    <property type="project" value="UniProtKB-KW"/>
</dbReference>
<dbReference type="Proteomes" id="UP000621436">
    <property type="component" value="Unassembled WGS sequence"/>
</dbReference>
<organism evidence="4 5">
    <name type="scientific">Halonatronomonas betaini</name>
    <dbReference type="NCBI Taxonomy" id="2778430"/>
    <lineage>
        <taxon>Bacteria</taxon>
        <taxon>Bacillati</taxon>
        <taxon>Bacillota</taxon>
        <taxon>Clostridia</taxon>
        <taxon>Halanaerobiales</taxon>
        <taxon>Halarsenatibacteraceae</taxon>
        <taxon>Halonatronomonas</taxon>
    </lineage>
</organism>
<protein>
    <submittedName>
        <fullName evidence="4">Precorrin-6A reductase</fullName>
        <ecNumber evidence="4">1.3.1.54</ecNumber>
    </submittedName>
</protein>
<sequence>MIWIMAGTADSYQVIEALVSLNKKLIVSVTSKYGKSIVESKYPVKVYQGKLDSSKMKEFCVDKEIEYIIDATHPFAEDASINAIATASELNIDYLRFERDNINLEQYSNNFLIKVKSYQEAAQEASQYKNIFLTTGSKSLDIFAKEVDNYQNRITARILPVIKYLKKAYKIGLKPVNILAAQGPFTTEFNQAAFKEYKADVIVTKAAGKTGGLEEKLKAASQLKIPVIIIKRPEIAYPVCYHHIEELIEYLEG</sequence>
<gene>
    <name evidence="4" type="primary">cobK</name>
    <name evidence="4" type="ORF">I0Q91_03690</name>
</gene>
<accession>A0A931AU30</accession>
<evidence type="ECO:0000256" key="3">
    <source>
        <dbReference type="ARBA" id="ARBA00023002"/>
    </source>
</evidence>
<name>A0A931AU30_9FIRM</name>
<evidence type="ECO:0000313" key="5">
    <source>
        <dbReference type="Proteomes" id="UP000621436"/>
    </source>
</evidence>
<dbReference type="EC" id="1.3.1.54" evidence="4"/>
<comment type="caution">
    <text evidence="4">The sequence shown here is derived from an EMBL/GenBank/DDBJ whole genome shotgun (WGS) entry which is preliminary data.</text>
</comment>
<evidence type="ECO:0000256" key="1">
    <source>
        <dbReference type="ARBA" id="ARBA00004953"/>
    </source>
</evidence>
<reference evidence="4" key="1">
    <citation type="submission" date="2020-11" db="EMBL/GenBank/DDBJ databases">
        <title>Halonatronomonas betainensis gen. nov., sp. nov. a novel haloalkaliphilic representative of the family Halanaerobiacae capable of betaine degradation.</title>
        <authorList>
            <person name="Boltyanskaya Y."/>
            <person name="Kevbrin V."/>
            <person name="Detkova E."/>
            <person name="Grouzdev D.S."/>
            <person name="Koziaeva V."/>
            <person name="Zhilina T."/>
        </authorList>
    </citation>
    <scope>NUCLEOTIDE SEQUENCE</scope>
    <source>
        <strain evidence="4">Z-7014</strain>
    </source>
</reference>
<keyword evidence="2" id="KW-0169">Cobalamin biosynthesis</keyword>
<dbReference type="EMBL" id="JADPIE010000002">
    <property type="protein sequence ID" value="MBF8436171.1"/>
    <property type="molecule type" value="Genomic_DNA"/>
</dbReference>
<dbReference type="GO" id="GO:0016994">
    <property type="term" value="F:precorrin-6A reductase activity"/>
    <property type="evidence" value="ECO:0007669"/>
    <property type="project" value="UniProtKB-EC"/>
</dbReference>
<dbReference type="InterPro" id="IPR003723">
    <property type="entry name" value="Precorrin-6x_reduct"/>
</dbReference>